<evidence type="ECO:0000313" key="2">
    <source>
        <dbReference type="Proteomes" id="UP001501598"/>
    </source>
</evidence>
<evidence type="ECO:0000313" key="1">
    <source>
        <dbReference type="EMBL" id="GAA4544098.1"/>
    </source>
</evidence>
<gene>
    <name evidence="1" type="ORF">GCM10023175_21680</name>
</gene>
<name>A0ABP8RP77_9PSEU</name>
<organism evidence="1 2">
    <name type="scientific">Pseudonocardia xishanensis</name>
    <dbReference type="NCBI Taxonomy" id="630995"/>
    <lineage>
        <taxon>Bacteria</taxon>
        <taxon>Bacillati</taxon>
        <taxon>Actinomycetota</taxon>
        <taxon>Actinomycetes</taxon>
        <taxon>Pseudonocardiales</taxon>
        <taxon>Pseudonocardiaceae</taxon>
        <taxon>Pseudonocardia</taxon>
    </lineage>
</organism>
<accession>A0ABP8RP77</accession>
<dbReference type="Proteomes" id="UP001501598">
    <property type="component" value="Unassembled WGS sequence"/>
</dbReference>
<dbReference type="EMBL" id="BAABGT010000029">
    <property type="protein sequence ID" value="GAA4544098.1"/>
    <property type="molecule type" value="Genomic_DNA"/>
</dbReference>
<sequence>MRYATYLEKTDHEQFSLGSSPRGLANVHMSCWVVVTDAAGNTYNVMRAIQADDLCKSMHFGVYRGRDVLDESSAFFIPFTEVPVVVPFATSSSPESVVYSGQGFDLELFADRTVWNEANGRVQIEATQLGDVCSLYVPSQHPHPHDFVFRSYFGKAAGTIDGEAVEGLYQMDSVFSTPALNMREAGWTDHVHQYWLNWLVEYEDGTYEGGHAFRGMPGTEFTAGHHVVDGRSTARHDMALEFDRTSRGTISAVRLAVGDDVAFEFEQRGSFDWPIHTFGEVASTTRDKKVRRSWNYMETFPHNWGEVERYNAAHHDLFGRYPSLRGMLEGAVVRDERIEWDAPRSPEAKS</sequence>
<comment type="caution">
    <text evidence="1">The sequence shown here is derived from an EMBL/GenBank/DDBJ whole genome shotgun (WGS) entry which is preliminary data.</text>
</comment>
<proteinExistence type="predicted"/>
<dbReference type="RefSeq" id="WP_345415449.1">
    <property type="nucleotide sequence ID" value="NZ_BAABGT010000029.1"/>
</dbReference>
<protein>
    <recommendedName>
        <fullName evidence="3">AttH domain-containing protein</fullName>
    </recommendedName>
</protein>
<reference evidence="2" key="1">
    <citation type="journal article" date="2019" name="Int. J. Syst. Evol. Microbiol.">
        <title>The Global Catalogue of Microorganisms (GCM) 10K type strain sequencing project: providing services to taxonomists for standard genome sequencing and annotation.</title>
        <authorList>
            <consortium name="The Broad Institute Genomics Platform"/>
            <consortium name="The Broad Institute Genome Sequencing Center for Infectious Disease"/>
            <person name="Wu L."/>
            <person name="Ma J."/>
        </authorList>
    </citation>
    <scope>NUCLEOTIDE SEQUENCE [LARGE SCALE GENOMIC DNA]</scope>
    <source>
        <strain evidence="2">JCM 17906</strain>
    </source>
</reference>
<keyword evidence="2" id="KW-1185">Reference proteome</keyword>
<evidence type="ECO:0008006" key="3">
    <source>
        <dbReference type="Google" id="ProtNLM"/>
    </source>
</evidence>